<keyword evidence="2" id="KW-1185">Reference proteome</keyword>
<comment type="caution">
    <text evidence="1">The sequence shown here is derived from an EMBL/GenBank/DDBJ whole genome shotgun (WGS) entry which is preliminary data.</text>
</comment>
<gene>
    <name evidence="1" type="ORF">PPENT_87.1.T0220028</name>
</gene>
<protein>
    <submittedName>
        <fullName evidence="1">Uncharacterized protein</fullName>
    </submittedName>
</protein>
<dbReference type="AlphaFoldDB" id="A0A8S1TKF3"/>
<accession>A0A8S1TKF3</accession>
<dbReference type="EMBL" id="CAJJDO010000022">
    <property type="protein sequence ID" value="CAD8151636.1"/>
    <property type="molecule type" value="Genomic_DNA"/>
</dbReference>
<evidence type="ECO:0000313" key="2">
    <source>
        <dbReference type="Proteomes" id="UP000689195"/>
    </source>
</evidence>
<evidence type="ECO:0000313" key="1">
    <source>
        <dbReference type="EMBL" id="CAD8151636.1"/>
    </source>
</evidence>
<proteinExistence type="predicted"/>
<name>A0A8S1TKF3_9CILI</name>
<reference evidence="1" key="1">
    <citation type="submission" date="2021-01" db="EMBL/GenBank/DDBJ databases">
        <authorList>
            <consortium name="Genoscope - CEA"/>
            <person name="William W."/>
        </authorList>
    </citation>
    <scope>NUCLEOTIDE SEQUENCE</scope>
</reference>
<sequence>MIQVGFSIKYMVEHLANAGIQSYLEDLQFSYWVHQFLQNLHFHLIIHQEYHLIYGRLIVWEGEILKIVFDSEINQRLFFLTDGKQICGEMISISLEDHFPISITIPKHNSQNLVVIMTSTLDQIVTDVQKLNTLGNQIKHHNATFGQMLNHIGIAKLILKDG</sequence>
<dbReference type="Proteomes" id="UP000689195">
    <property type="component" value="Unassembled WGS sequence"/>
</dbReference>
<organism evidence="1 2">
    <name type="scientific">Paramecium pentaurelia</name>
    <dbReference type="NCBI Taxonomy" id="43138"/>
    <lineage>
        <taxon>Eukaryota</taxon>
        <taxon>Sar</taxon>
        <taxon>Alveolata</taxon>
        <taxon>Ciliophora</taxon>
        <taxon>Intramacronucleata</taxon>
        <taxon>Oligohymenophorea</taxon>
        <taxon>Peniculida</taxon>
        <taxon>Parameciidae</taxon>
        <taxon>Paramecium</taxon>
    </lineage>
</organism>